<comment type="caution">
    <text evidence="2">The sequence shown here is derived from an EMBL/GenBank/DDBJ whole genome shotgun (WGS) entry which is preliminary data.</text>
</comment>
<evidence type="ECO:0000313" key="3">
    <source>
        <dbReference type="Proteomes" id="UP000648257"/>
    </source>
</evidence>
<keyword evidence="3" id="KW-1185">Reference proteome</keyword>
<dbReference type="Pfam" id="PF00561">
    <property type="entry name" value="Abhydrolase_1"/>
    <property type="match status" value="1"/>
</dbReference>
<proteinExistence type="predicted"/>
<gene>
    <name evidence="2" type="ORF">H8K52_11200</name>
</gene>
<dbReference type="EMBL" id="JACOFW010000011">
    <property type="protein sequence ID" value="MBC3807911.1"/>
    <property type="molecule type" value="Genomic_DNA"/>
</dbReference>
<organism evidence="2 3">
    <name type="scientific">Undibacterium seohonense</name>
    <dbReference type="NCBI Taxonomy" id="1344950"/>
    <lineage>
        <taxon>Bacteria</taxon>
        <taxon>Pseudomonadati</taxon>
        <taxon>Pseudomonadota</taxon>
        <taxon>Betaproteobacteria</taxon>
        <taxon>Burkholderiales</taxon>
        <taxon>Oxalobacteraceae</taxon>
        <taxon>Undibacterium</taxon>
    </lineage>
</organism>
<dbReference type="Gene3D" id="3.40.50.1820">
    <property type="entry name" value="alpha/beta hydrolase"/>
    <property type="match status" value="1"/>
</dbReference>
<feature type="domain" description="AB hydrolase-1" evidence="1">
    <location>
        <begin position="7"/>
        <end position="49"/>
    </location>
</feature>
<evidence type="ECO:0000313" key="2">
    <source>
        <dbReference type="EMBL" id="MBC3807911.1"/>
    </source>
</evidence>
<dbReference type="InterPro" id="IPR000073">
    <property type="entry name" value="AB_hydrolase_1"/>
</dbReference>
<accession>A0ABR6X543</accession>
<reference evidence="2 3" key="1">
    <citation type="submission" date="2020-08" db="EMBL/GenBank/DDBJ databases">
        <title>Novel species isolated from subtropical streams in China.</title>
        <authorList>
            <person name="Lu H."/>
        </authorList>
    </citation>
    <scope>NUCLEOTIDE SEQUENCE [LARGE SCALE GENOMIC DNA]</scope>
    <source>
        <strain evidence="2 3">KACC 16656</strain>
    </source>
</reference>
<dbReference type="SUPFAM" id="SSF53474">
    <property type="entry name" value="alpha/beta-Hydrolases"/>
    <property type="match status" value="1"/>
</dbReference>
<sequence length="66" mass="7099">MSALVLPVTILQGDDDAIVPPSVAASYCAAFPRTRLVSLANCGHFDLMDPATEAWEIVLRELRTLG</sequence>
<dbReference type="Proteomes" id="UP000648257">
    <property type="component" value="Unassembled WGS sequence"/>
</dbReference>
<name>A0ABR6X543_9BURK</name>
<dbReference type="InterPro" id="IPR029058">
    <property type="entry name" value="AB_hydrolase_fold"/>
</dbReference>
<protein>
    <recommendedName>
        <fullName evidence="1">AB hydrolase-1 domain-containing protein</fullName>
    </recommendedName>
</protein>
<evidence type="ECO:0000259" key="1">
    <source>
        <dbReference type="Pfam" id="PF00561"/>
    </source>
</evidence>